<dbReference type="InterPro" id="IPR000600">
    <property type="entry name" value="ROK"/>
</dbReference>
<gene>
    <name evidence="3" type="ordered locus">Spiaf_0706</name>
</gene>
<dbReference type="CDD" id="cd23763">
    <property type="entry name" value="ASKHA_ATPase_ROK"/>
    <property type="match status" value="1"/>
</dbReference>
<comment type="similarity">
    <text evidence="1">Belongs to the ROK (NagC/XylR) family.</text>
</comment>
<keyword evidence="3" id="KW-0418">Kinase</keyword>
<dbReference type="Pfam" id="PF01047">
    <property type="entry name" value="MarR"/>
    <property type="match status" value="1"/>
</dbReference>
<dbReference type="SUPFAM" id="SSF46785">
    <property type="entry name" value="Winged helix' DNA-binding domain"/>
    <property type="match status" value="1"/>
</dbReference>
<feature type="domain" description="HTH marR-type" evidence="2">
    <location>
        <begin position="119"/>
        <end position="161"/>
    </location>
</feature>
<sequence>MNLVLGFLLHPVFGRYPVSRDRADSLQYRLVFIRLYPYYILVDRQDMVVRGLLRAAKHLVPFAGFHNHSIVPVADGCKNADNRLVAILTFYPYDSLMNPKRSASNNRPAKTYSIGVNDARVLRTLWAKKSMSRIELSRYLGLDKSTITKIVGNLLDSGIIELVAEGTSSPSGGRKPTFLAINPNFGSIIGIEMQPDFYIAVQVDFSGRILYQTKNELSLEGTTVAEAALHIYQSIQPHLDTTRAPLIGAAIGASGLINPYEGIIYQSNPLSISHPVQLYEDLDALFDIPVLLDNDANCGAWGELAFKKDAIAQDDFIYILGETRRNQVYDAQYKGIAIGTSMVLDQKVHYGQQYSAGEFQSIFRTGEYLNQFSVSDAEAESYEDDDRLFLQVAHELSQNIAFLVNMLNLRQVILGGRIEFHPEIISVMQEEITKNWSYETPVDVKVRFSSLQELTIAYGAVGMFLESFFSLPDISHAKKPVNTLRLRSRAMQATRFRVEGI</sequence>
<dbReference type="OrthoDB" id="369851at2"/>
<dbReference type="Pfam" id="PF00480">
    <property type="entry name" value="ROK"/>
    <property type="match status" value="1"/>
</dbReference>
<proteinExistence type="inferred from homology"/>
<dbReference type="KEGG" id="sfc:Spiaf_0706"/>
<reference evidence="4" key="1">
    <citation type="journal article" date="2013" name="Stand. Genomic Sci.">
        <title>Complete genome sequence of the halophilic bacterium Spirochaeta africana type strain (Z-7692(T)) from the alkaline Lake Magadi in the East African Rift.</title>
        <authorList>
            <person name="Liolos K."/>
            <person name="Abt B."/>
            <person name="Scheuner C."/>
            <person name="Teshima H."/>
            <person name="Held B."/>
            <person name="Lapidus A."/>
            <person name="Nolan M."/>
            <person name="Lucas S."/>
            <person name="Deshpande S."/>
            <person name="Cheng J.F."/>
            <person name="Tapia R."/>
            <person name="Goodwin L.A."/>
            <person name="Pitluck S."/>
            <person name="Pagani I."/>
            <person name="Ivanova N."/>
            <person name="Mavromatis K."/>
            <person name="Mikhailova N."/>
            <person name="Huntemann M."/>
            <person name="Pati A."/>
            <person name="Chen A."/>
            <person name="Palaniappan K."/>
            <person name="Land M."/>
            <person name="Rohde M."/>
            <person name="Tindall B.J."/>
            <person name="Detter J.C."/>
            <person name="Goker M."/>
            <person name="Bristow J."/>
            <person name="Eisen J.A."/>
            <person name="Markowitz V."/>
            <person name="Hugenholtz P."/>
            <person name="Woyke T."/>
            <person name="Klenk H.P."/>
            <person name="Kyrpides N.C."/>
        </authorList>
    </citation>
    <scope>NUCLEOTIDE SEQUENCE</scope>
    <source>
        <strain evidence="4">ATCC 700263 / DSM 8902 / Z-7692</strain>
    </source>
</reference>
<dbReference type="EMBL" id="CP003282">
    <property type="protein sequence ID" value="AFG36806.1"/>
    <property type="molecule type" value="Genomic_DNA"/>
</dbReference>
<name>H9UH13_SPIAZ</name>
<dbReference type="PANTHER" id="PTHR18964">
    <property type="entry name" value="ROK (REPRESSOR, ORF, KINASE) FAMILY"/>
    <property type="match status" value="1"/>
</dbReference>
<dbReference type="InterPro" id="IPR036390">
    <property type="entry name" value="WH_DNA-bd_sf"/>
</dbReference>
<accession>H9UH13</accession>
<evidence type="ECO:0000259" key="2">
    <source>
        <dbReference type="Pfam" id="PF01047"/>
    </source>
</evidence>
<dbReference type="Gene3D" id="1.10.10.10">
    <property type="entry name" value="Winged helix-like DNA-binding domain superfamily/Winged helix DNA-binding domain"/>
    <property type="match status" value="1"/>
</dbReference>
<dbReference type="Gene3D" id="3.30.420.40">
    <property type="match status" value="2"/>
</dbReference>
<evidence type="ECO:0000313" key="3">
    <source>
        <dbReference type="EMBL" id="AFG36806.1"/>
    </source>
</evidence>
<dbReference type="AlphaFoldDB" id="H9UH13"/>
<evidence type="ECO:0000313" key="4">
    <source>
        <dbReference type="Proteomes" id="UP000007383"/>
    </source>
</evidence>
<dbReference type="HOGENOM" id="CLU_036604_13_5_12"/>
<dbReference type="SUPFAM" id="SSF53067">
    <property type="entry name" value="Actin-like ATPase domain"/>
    <property type="match status" value="1"/>
</dbReference>
<keyword evidence="4" id="KW-1185">Reference proteome</keyword>
<organism evidence="3 4">
    <name type="scientific">Spirochaeta africana (strain ATCC 700263 / DSM 8902 / Z-7692)</name>
    <dbReference type="NCBI Taxonomy" id="889378"/>
    <lineage>
        <taxon>Bacteria</taxon>
        <taxon>Pseudomonadati</taxon>
        <taxon>Spirochaetota</taxon>
        <taxon>Spirochaetia</taxon>
        <taxon>Spirochaetales</taxon>
        <taxon>Spirochaetaceae</taxon>
        <taxon>Spirochaeta</taxon>
    </lineage>
</organism>
<dbReference type="GO" id="GO:0016301">
    <property type="term" value="F:kinase activity"/>
    <property type="evidence" value="ECO:0007669"/>
    <property type="project" value="UniProtKB-KW"/>
</dbReference>
<dbReference type="STRING" id="889378.Spiaf_0706"/>
<protein>
    <submittedName>
        <fullName evidence="3">Transcriptional regulator/sugar kinase</fullName>
    </submittedName>
</protein>
<dbReference type="Proteomes" id="UP000007383">
    <property type="component" value="Chromosome"/>
</dbReference>
<dbReference type="PATRIC" id="fig|889378.3.peg.716"/>
<dbReference type="eggNOG" id="COG1846">
    <property type="taxonomic scope" value="Bacteria"/>
</dbReference>
<dbReference type="PANTHER" id="PTHR18964:SF149">
    <property type="entry name" value="BIFUNCTIONAL UDP-N-ACETYLGLUCOSAMINE 2-EPIMERASE_N-ACETYLMANNOSAMINE KINASE"/>
    <property type="match status" value="1"/>
</dbReference>
<keyword evidence="3" id="KW-0808">Transferase</keyword>
<dbReference type="InterPro" id="IPR000835">
    <property type="entry name" value="HTH_MarR-typ"/>
</dbReference>
<evidence type="ECO:0000256" key="1">
    <source>
        <dbReference type="ARBA" id="ARBA00006479"/>
    </source>
</evidence>
<dbReference type="InterPro" id="IPR036388">
    <property type="entry name" value="WH-like_DNA-bd_sf"/>
</dbReference>
<dbReference type="InterPro" id="IPR043129">
    <property type="entry name" value="ATPase_NBD"/>
</dbReference>
<dbReference type="GO" id="GO:0003700">
    <property type="term" value="F:DNA-binding transcription factor activity"/>
    <property type="evidence" value="ECO:0007669"/>
    <property type="project" value="InterPro"/>
</dbReference>
<dbReference type="eggNOG" id="COG1940">
    <property type="taxonomic scope" value="Bacteria"/>
</dbReference>